<dbReference type="EMBL" id="NEDP02000029">
    <property type="protein sequence ID" value="OWF56835.1"/>
    <property type="molecule type" value="Genomic_DNA"/>
</dbReference>
<gene>
    <name evidence="1" type="ORF">KP79_PYT10092</name>
</gene>
<dbReference type="AlphaFoldDB" id="A0A210R777"/>
<accession>A0A210R777</accession>
<dbReference type="Proteomes" id="UP000242188">
    <property type="component" value="Unassembled WGS sequence"/>
</dbReference>
<proteinExistence type="predicted"/>
<evidence type="ECO:0000313" key="2">
    <source>
        <dbReference type="Proteomes" id="UP000242188"/>
    </source>
</evidence>
<sequence length="169" mass="19329">MTAHSMGAFGAYKYAYSRYLKERGDMERERKEIEEGPETVWVTKRYIPTDLRVTAPVPRHKLLAPKVLPQAETHWVPTIDPPLRSYDRGPEAAIFKSHPSTRCEEYSTLKQMLPSNGSLIRVAPPNWGTAGGVPVFHSFVPSRRYPMINSPMTTYVDDMHTTNKLFKLH</sequence>
<organism evidence="1 2">
    <name type="scientific">Mizuhopecten yessoensis</name>
    <name type="common">Japanese scallop</name>
    <name type="synonym">Patinopecten yessoensis</name>
    <dbReference type="NCBI Taxonomy" id="6573"/>
    <lineage>
        <taxon>Eukaryota</taxon>
        <taxon>Metazoa</taxon>
        <taxon>Spiralia</taxon>
        <taxon>Lophotrochozoa</taxon>
        <taxon>Mollusca</taxon>
        <taxon>Bivalvia</taxon>
        <taxon>Autobranchia</taxon>
        <taxon>Pteriomorphia</taxon>
        <taxon>Pectinida</taxon>
        <taxon>Pectinoidea</taxon>
        <taxon>Pectinidae</taxon>
        <taxon>Mizuhopecten</taxon>
    </lineage>
</organism>
<evidence type="ECO:0000313" key="1">
    <source>
        <dbReference type="EMBL" id="OWF56835.1"/>
    </source>
</evidence>
<protein>
    <submittedName>
        <fullName evidence="1">Uncharacterized protein</fullName>
    </submittedName>
</protein>
<keyword evidence="2" id="KW-1185">Reference proteome</keyword>
<name>A0A210R777_MIZYE</name>
<comment type="caution">
    <text evidence="1">The sequence shown here is derived from an EMBL/GenBank/DDBJ whole genome shotgun (WGS) entry which is preliminary data.</text>
</comment>
<dbReference type="OrthoDB" id="10059362at2759"/>
<reference evidence="1 2" key="1">
    <citation type="journal article" date="2017" name="Nat. Ecol. Evol.">
        <title>Scallop genome provides insights into evolution of bilaterian karyotype and development.</title>
        <authorList>
            <person name="Wang S."/>
            <person name="Zhang J."/>
            <person name="Jiao W."/>
            <person name="Li J."/>
            <person name="Xun X."/>
            <person name="Sun Y."/>
            <person name="Guo X."/>
            <person name="Huan P."/>
            <person name="Dong B."/>
            <person name="Zhang L."/>
            <person name="Hu X."/>
            <person name="Sun X."/>
            <person name="Wang J."/>
            <person name="Zhao C."/>
            <person name="Wang Y."/>
            <person name="Wang D."/>
            <person name="Huang X."/>
            <person name="Wang R."/>
            <person name="Lv J."/>
            <person name="Li Y."/>
            <person name="Zhang Z."/>
            <person name="Liu B."/>
            <person name="Lu W."/>
            <person name="Hui Y."/>
            <person name="Liang J."/>
            <person name="Zhou Z."/>
            <person name="Hou R."/>
            <person name="Li X."/>
            <person name="Liu Y."/>
            <person name="Li H."/>
            <person name="Ning X."/>
            <person name="Lin Y."/>
            <person name="Zhao L."/>
            <person name="Xing Q."/>
            <person name="Dou J."/>
            <person name="Li Y."/>
            <person name="Mao J."/>
            <person name="Guo H."/>
            <person name="Dou H."/>
            <person name="Li T."/>
            <person name="Mu C."/>
            <person name="Jiang W."/>
            <person name="Fu Q."/>
            <person name="Fu X."/>
            <person name="Miao Y."/>
            <person name="Liu J."/>
            <person name="Yu Q."/>
            <person name="Li R."/>
            <person name="Liao H."/>
            <person name="Li X."/>
            <person name="Kong Y."/>
            <person name="Jiang Z."/>
            <person name="Chourrout D."/>
            <person name="Li R."/>
            <person name="Bao Z."/>
        </authorList>
    </citation>
    <scope>NUCLEOTIDE SEQUENCE [LARGE SCALE GENOMIC DNA]</scope>
    <source>
        <strain evidence="1 2">PY_sf001</strain>
    </source>
</reference>